<organism evidence="3 4">
    <name type="scientific">Marasmius crinis-equi</name>
    <dbReference type="NCBI Taxonomy" id="585013"/>
    <lineage>
        <taxon>Eukaryota</taxon>
        <taxon>Fungi</taxon>
        <taxon>Dikarya</taxon>
        <taxon>Basidiomycota</taxon>
        <taxon>Agaricomycotina</taxon>
        <taxon>Agaricomycetes</taxon>
        <taxon>Agaricomycetidae</taxon>
        <taxon>Agaricales</taxon>
        <taxon>Marasmiineae</taxon>
        <taxon>Marasmiaceae</taxon>
        <taxon>Marasmius</taxon>
    </lineage>
</organism>
<accession>A0ABR3FXH0</accession>
<evidence type="ECO:0000313" key="3">
    <source>
        <dbReference type="EMBL" id="KAL0580032.1"/>
    </source>
</evidence>
<name>A0ABR3FXH0_9AGAR</name>
<feature type="compositionally biased region" description="Low complexity" evidence="1">
    <location>
        <begin position="420"/>
        <end position="430"/>
    </location>
</feature>
<keyword evidence="2" id="KW-0812">Transmembrane</keyword>
<gene>
    <name evidence="3" type="ORF">V5O48_001966</name>
</gene>
<feature type="compositionally biased region" description="Basic and acidic residues" evidence="1">
    <location>
        <begin position="408"/>
        <end position="417"/>
    </location>
</feature>
<sequence length="442" mass="47939">MADPIPYNLTIPSQAASLVYSPLRGSSNNTNDAWVLSYSGGLVAQDSYWGRRGIGADYHTTTQKGASIQVSWVGTGIYFYGNASSDSYNLKVNGQNVQGADVPNGGLLGSKDGLPYKQHSATLSVSGGKRVAFQYAQVTIGYGYPGNDVQNRTIQAVSDDGKTPNRQFFNFAGGDSGGWAPETPQPGITFPNGTETKISYQMKTSLKTDALRFQVKNASGFVLWGSMFSDHFPKRAKLTPDPATNTSSKSTDIYDICSMLDFQQVLYWESGLDHDTTYTVEITNIDPDRNSFLAFNKLELLDGGPAPPKPSSSDGFQSRYIPAIVVPIVAVAALIAGLLFWRRRRRRHRKNLLKYEGVLETPTDASEHSIEPFPPPTTTNRPREIDAGPLSTLPPEYDTSWAGGDESQGDHATERSSEPSGTTNSDTTGSGKPGLAPIRTKR</sequence>
<feature type="region of interest" description="Disordered" evidence="1">
    <location>
        <begin position="363"/>
        <end position="442"/>
    </location>
</feature>
<evidence type="ECO:0000256" key="2">
    <source>
        <dbReference type="SAM" id="Phobius"/>
    </source>
</evidence>
<feature type="transmembrane region" description="Helical" evidence="2">
    <location>
        <begin position="320"/>
        <end position="341"/>
    </location>
</feature>
<keyword evidence="2" id="KW-0472">Membrane</keyword>
<keyword evidence="2" id="KW-1133">Transmembrane helix</keyword>
<comment type="caution">
    <text evidence="3">The sequence shown here is derived from an EMBL/GenBank/DDBJ whole genome shotgun (WGS) entry which is preliminary data.</text>
</comment>
<dbReference type="EMBL" id="JBAHYK010000041">
    <property type="protein sequence ID" value="KAL0580032.1"/>
    <property type="molecule type" value="Genomic_DNA"/>
</dbReference>
<reference evidence="3 4" key="1">
    <citation type="submission" date="2024-02" db="EMBL/GenBank/DDBJ databases">
        <title>A draft genome for the cacao thread blight pathogen Marasmius crinis-equi.</title>
        <authorList>
            <person name="Cohen S.P."/>
            <person name="Baruah I.K."/>
            <person name="Amoako-Attah I."/>
            <person name="Bukari Y."/>
            <person name="Meinhardt L.W."/>
            <person name="Bailey B.A."/>
        </authorList>
    </citation>
    <scope>NUCLEOTIDE SEQUENCE [LARGE SCALE GENOMIC DNA]</scope>
    <source>
        <strain evidence="3 4">GH-76</strain>
    </source>
</reference>
<evidence type="ECO:0000256" key="1">
    <source>
        <dbReference type="SAM" id="MobiDB-lite"/>
    </source>
</evidence>
<dbReference type="Proteomes" id="UP001465976">
    <property type="component" value="Unassembled WGS sequence"/>
</dbReference>
<dbReference type="Gene3D" id="2.60.120.260">
    <property type="entry name" value="Galactose-binding domain-like"/>
    <property type="match status" value="1"/>
</dbReference>
<keyword evidence="4" id="KW-1185">Reference proteome</keyword>
<evidence type="ECO:0000313" key="4">
    <source>
        <dbReference type="Proteomes" id="UP001465976"/>
    </source>
</evidence>
<protein>
    <submittedName>
        <fullName evidence="3">Uncharacterized protein</fullName>
    </submittedName>
</protein>
<proteinExistence type="predicted"/>